<protein>
    <recommendedName>
        <fullName evidence="7">TF-B3 domain-containing protein</fullName>
    </recommendedName>
</protein>
<dbReference type="Gramene" id="KCW63792">
    <property type="protein sequence ID" value="KCW63792"/>
    <property type="gene ID" value="EUGRSUZ_G01455"/>
</dbReference>
<dbReference type="EMBL" id="KK198759">
    <property type="protein sequence ID" value="KCW63792.1"/>
    <property type="molecule type" value="Genomic_DNA"/>
</dbReference>
<accession>A0A059BC43</accession>
<dbReference type="InterPro" id="IPR015300">
    <property type="entry name" value="DNA-bd_pseudobarrel_sf"/>
</dbReference>
<dbReference type="PANTHER" id="PTHR31391:SF99">
    <property type="entry name" value="B3 DOMAIN-CONTAINING PROTEIN OS06G0194400"/>
    <property type="match status" value="1"/>
</dbReference>
<feature type="compositionally biased region" description="Basic and acidic residues" evidence="6">
    <location>
        <begin position="7"/>
        <end position="32"/>
    </location>
</feature>
<dbReference type="GO" id="GO:0005634">
    <property type="term" value="C:nucleus"/>
    <property type="evidence" value="ECO:0007669"/>
    <property type="project" value="UniProtKB-SubCell"/>
</dbReference>
<comment type="subcellular location">
    <subcellularLocation>
        <location evidence="1">Nucleus</location>
    </subcellularLocation>
</comment>
<dbReference type="PANTHER" id="PTHR31391">
    <property type="entry name" value="B3 DOMAIN-CONTAINING PROTEIN OS11G0197600-RELATED"/>
    <property type="match status" value="1"/>
</dbReference>
<dbReference type="SUPFAM" id="SSF101936">
    <property type="entry name" value="DNA-binding pseudobarrel domain"/>
    <property type="match status" value="1"/>
</dbReference>
<dbReference type="OMA" id="LPKHDEY"/>
<evidence type="ECO:0000313" key="8">
    <source>
        <dbReference type="EMBL" id="KCW63792.1"/>
    </source>
</evidence>
<keyword evidence="2" id="KW-0805">Transcription regulation</keyword>
<dbReference type="InterPro" id="IPR044837">
    <property type="entry name" value="REM16-like"/>
</dbReference>
<dbReference type="FunCoup" id="A0A059BC43">
    <property type="interactions" value="98"/>
</dbReference>
<organism evidence="8">
    <name type="scientific">Eucalyptus grandis</name>
    <name type="common">Flooded gum</name>
    <dbReference type="NCBI Taxonomy" id="71139"/>
    <lineage>
        <taxon>Eukaryota</taxon>
        <taxon>Viridiplantae</taxon>
        <taxon>Streptophyta</taxon>
        <taxon>Embryophyta</taxon>
        <taxon>Tracheophyta</taxon>
        <taxon>Spermatophyta</taxon>
        <taxon>Magnoliopsida</taxon>
        <taxon>eudicotyledons</taxon>
        <taxon>Gunneridae</taxon>
        <taxon>Pentapetalae</taxon>
        <taxon>rosids</taxon>
        <taxon>malvids</taxon>
        <taxon>Myrtales</taxon>
        <taxon>Myrtaceae</taxon>
        <taxon>Myrtoideae</taxon>
        <taxon>Eucalypteae</taxon>
        <taxon>Eucalyptus</taxon>
    </lineage>
</organism>
<evidence type="ECO:0000256" key="6">
    <source>
        <dbReference type="SAM" id="MobiDB-lite"/>
    </source>
</evidence>
<dbReference type="GO" id="GO:0003677">
    <property type="term" value="F:DNA binding"/>
    <property type="evidence" value="ECO:0007669"/>
    <property type="project" value="UniProtKB-KW"/>
</dbReference>
<feature type="domain" description="TF-B3" evidence="7">
    <location>
        <begin position="136"/>
        <end position="227"/>
    </location>
</feature>
<evidence type="ECO:0000256" key="3">
    <source>
        <dbReference type="ARBA" id="ARBA00023125"/>
    </source>
</evidence>
<evidence type="ECO:0000256" key="4">
    <source>
        <dbReference type="ARBA" id="ARBA00023163"/>
    </source>
</evidence>
<dbReference type="CDD" id="cd10017">
    <property type="entry name" value="B3_DNA"/>
    <property type="match status" value="1"/>
</dbReference>
<evidence type="ECO:0000256" key="5">
    <source>
        <dbReference type="ARBA" id="ARBA00023242"/>
    </source>
</evidence>
<evidence type="ECO:0000256" key="2">
    <source>
        <dbReference type="ARBA" id="ARBA00023015"/>
    </source>
</evidence>
<evidence type="ECO:0000256" key="1">
    <source>
        <dbReference type="ARBA" id="ARBA00004123"/>
    </source>
</evidence>
<name>A0A059BC43_EUCGR</name>
<dbReference type="STRING" id="71139.A0A059BC43"/>
<reference evidence="8" key="1">
    <citation type="submission" date="2013-07" db="EMBL/GenBank/DDBJ databases">
        <title>The genome of Eucalyptus grandis.</title>
        <authorList>
            <person name="Schmutz J."/>
            <person name="Hayes R."/>
            <person name="Myburg A."/>
            <person name="Tuskan G."/>
            <person name="Grattapaglia D."/>
            <person name="Rokhsar D.S."/>
        </authorList>
    </citation>
    <scope>NUCLEOTIDE SEQUENCE</scope>
    <source>
        <tissue evidence="8">Leaf extractions</tissue>
    </source>
</reference>
<dbReference type="PROSITE" id="PS50863">
    <property type="entry name" value="B3"/>
    <property type="match status" value="1"/>
</dbReference>
<evidence type="ECO:0000259" key="7">
    <source>
        <dbReference type="PROSITE" id="PS50863"/>
    </source>
</evidence>
<feature type="compositionally biased region" description="Basic residues" evidence="6">
    <location>
        <begin position="235"/>
        <end position="284"/>
    </location>
</feature>
<feature type="region of interest" description="Disordered" evidence="6">
    <location>
        <begin position="1"/>
        <end position="81"/>
    </location>
</feature>
<dbReference type="Gene3D" id="2.40.330.10">
    <property type="entry name" value="DNA-binding pseudobarrel domain"/>
    <property type="match status" value="1"/>
</dbReference>
<dbReference type="InParanoid" id="A0A059BC43"/>
<feature type="region of interest" description="Disordered" evidence="6">
    <location>
        <begin position="228"/>
        <end position="284"/>
    </location>
</feature>
<dbReference type="InterPro" id="IPR003340">
    <property type="entry name" value="B3_DNA-bd"/>
</dbReference>
<gene>
    <name evidence="8" type="ORF">EUGRSUZ_G01455</name>
</gene>
<proteinExistence type="predicted"/>
<keyword evidence="5" id="KW-0539">Nucleus</keyword>
<keyword evidence="4" id="KW-0804">Transcription</keyword>
<keyword evidence="3" id="KW-0238">DNA-binding</keyword>
<dbReference type="AlphaFoldDB" id="A0A059BC43"/>
<sequence>MGKVVGSKRDYEECRRQRMEENKKRRMEELRLNKLAAALTAASPKSTPVKQSKMRTPRRQPETYSEPVRRSSRTANKPAPNYKEVIEINPSERVRSRSYSRRDLLNRVYASDTIRTYAIERAEQLQSSLDAELPSFIKPMLQSHVTGGFWLSLPYNFCHKHIPHRDDTVTLVDEDGEEFETKYLIDKNGLSGGWRGFSIAHDLVDGDALVFQLIQPLTFKCVPFGRYTSSEPMNQRRRKRKSLKGRTRRKQRTVERRRRKQKTVERRRKPKSGKRRKGKQMSNT</sequence>
<dbReference type="Pfam" id="PF02362">
    <property type="entry name" value="B3"/>
    <property type="match status" value="1"/>
</dbReference>
<dbReference type="SMART" id="SM01019">
    <property type="entry name" value="B3"/>
    <property type="match status" value="1"/>
</dbReference>